<keyword evidence="4 6" id="KW-1133">Transmembrane helix</keyword>
<reference evidence="8" key="1">
    <citation type="submission" date="2020-05" db="EMBL/GenBank/DDBJ databases">
        <title>Fertoebacter nigrum gen. nov., sp. nov., a new member of the family Rhodobacteraceae.</title>
        <authorList>
            <person name="Szuroczki S."/>
            <person name="Abbaszade G."/>
            <person name="Buni D."/>
            <person name="Schumann P."/>
            <person name="Toth E."/>
        </authorList>
    </citation>
    <scope>NUCLEOTIDE SEQUENCE</scope>
    <source>
        <strain evidence="8">RG-N-1a</strain>
    </source>
</reference>
<evidence type="ECO:0000256" key="6">
    <source>
        <dbReference type="SAM" id="Phobius"/>
    </source>
</evidence>
<dbReference type="GO" id="GO:0016020">
    <property type="term" value="C:membrane"/>
    <property type="evidence" value="ECO:0007669"/>
    <property type="project" value="UniProtKB-SubCell"/>
</dbReference>
<dbReference type="Proteomes" id="UP000484076">
    <property type="component" value="Unassembled WGS sequence"/>
</dbReference>
<evidence type="ECO:0000259" key="7">
    <source>
        <dbReference type="Pfam" id="PF00892"/>
    </source>
</evidence>
<dbReference type="RefSeq" id="WP_152823604.1">
    <property type="nucleotide sequence ID" value="NZ_WHUT02000001.1"/>
</dbReference>
<dbReference type="InterPro" id="IPR050638">
    <property type="entry name" value="AA-Vitamin_Transporters"/>
</dbReference>
<dbReference type="AlphaFoldDB" id="A0A8X8KMN3"/>
<evidence type="ECO:0000256" key="3">
    <source>
        <dbReference type="ARBA" id="ARBA00022692"/>
    </source>
</evidence>
<comment type="subcellular location">
    <subcellularLocation>
        <location evidence="1">Membrane</location>
        <topology evidence="1">Multi-pass membrane protein</topology>
    </subcellularLocation>
</comment>
<accession>A0A8X8KMN3</accession>
<feature type="transmembrane region" description="Helical" evidence="6">
    <location>
        <begin position="251"/>
        <end position="272"/>
    </location>
</feature>
<proteinExistence type="inferred from homology"/>
<feature type="domain" description="EamA" evidence="7">
    <location>
        <begin position="13"/>
        <end position="145"/>
    </location>
</feature>
<name>A0A8X8KMN3_9RHOB</name>
<dbReference type="EMBL" id="WHUT02000001">
    <property type="protein sequence ID" value="NUB42906.1"/>
    <property type="molecule type" value="Genomic_DNA"/>
</dbReference>
<keyword evidence="5 6" id="KW-0472">Membrane</keyword>
<dbReference type="SUPFAM" id="SSF103481">
    <property type="entry name" value="Multidrug resistance efflux transporter EmrE"/>
    <property type="match status" value="1"/>
</dbReference>
<evidence type="ECO:0000313" key="9">
    <source>
        <dbReference type="Proteomes" id="UP000484076"/>
    </source>
</evidence>
<comment type="similarity">
    <text evidence="2">Belongs to the EamA transporter family.</text>
</comment>
<evidence type="ECO:0000256" key="2">
    <source>
        <dbReference type="ARBA" id="ARBA00007362"/>
    </source>
</evidence>
<evidence type="ECO:0000313" key="8">
    <source>
        <dbReference type="EMBL" id="NUB42906.1"/>
    </source>
</evidence>
<dbReference type="InterPro" id="IPR000620">
    <property type="entry name" value="EamA_dom"/>
</dbReference>
<feature type="transmembrane region" description="Helical" evidence="6">
    <location>
        <begin position="224"/>
        <end position="244"/>
    </location>
</feature>
<feature type="transmembrane region" description="Helical" evidence="6">
    <location>
        <begin position="100"/>
        <end position="121"/>
    </location>
</feature>
<protein>
    <submittedName>
        <fullName evidence="8">DMT family transporter</fullName>
    </submittedName>
</protein>
<evidence type="ECO:0000256" key="4">
    <source>
        <dbReference type="ARBA" id="ARBA00022989"/>
    </source>
</evidence>
<dbReference type="Pfam" id="PF00892">
    <property type="entry name" value="EamA"/>
    <property type="match status" value="1"/>
</dbReference>
<feature type="transmembrane region" description="Helical" evidence="6">
    <location>
        <begin position="278"/>
        <end position="298"/>
    </location>
</feature>
<feature type="transmembrane region" description="Helical" evidence="6">
    <location>
        <begin position="128"/>
        <end position="145"/>
    </location>
</feature>
<feature type="transmembrane region" description="Helical" evidence="6">
    <location>
        <begin position="151"/>
        <end position="172"/>
    </location>
</feature>
<keyword evidence="3 6" id="KW-0812">Transmembrane</keyword>
<organism evidence="8 9">
    <name type="scientific">Fertoeibacter niger</name>
    <dbReference type="NCBI Taxonomy" id="2656921"/>
    <lineage>
        <taxon>Bacteria</taxon>
        <taxon>Pseudomonadati</taxon>
        <taxon>Pseudomonadota</taxon>
        <taxon>Alphaproteobacteria</taxon>
        <taxon>Rhodobacterales</taxon>
        <taxon>Paracoccaceae</taxon>
        <taxon>Fertoeibacter</taxon>
    </lineage>
</organism>
<dbReference type="PANTHER" id="PTHR32322:SF2">
    <property type="entry name" value="EAMA DOMAIN-CONTAINING PROTEIN"/>
    <property type="match status" value="1"/>
</dbReference>
<feature type="transmembrane region" description="Helical" evidence="6">
    <location>
        <begin position="184"/>
        <end position="204"/>
    </location>
</feature>
<dbReference type="PANTHER" id="PTHR32322">
    <property type="entry name" value="INNER MEMBRANE TRANSPORTER"/>
    <property type="match status" value="1"/>
</dbReference>
<evidence type="ECO:0000256" key="5">
    <source>
        <dbReference type="ARBA" id="ARBA00023136"/>
    </source>
</evidence>
<evidence type="ECO:0000256" key="1">
    <source>
        <dbReference type="ARBA" id="ARBA00004141"/>
    </source>
</evidence>
<keyword evidence="9" id="KW-1185">Reference proteome</keyword>
<gene>
    <name evidence="8" type="ORF">GEU84_000780</name>
</gene>
<feature type="transmembrane region" description="Helical" evidence="6">
    <location>
        <begin position="73"/>
        <end position="94"/>
    </location>
</feature>
<feature type="transmembrane region" description="Helical" evidence="6">
    <location>
        <begin position="44"/>
        <end position="61"/>
    </location>
</feature>
<feature type="transmembrane region" description="Helical" evidence="6">
    <location>
        <begin position="12"/>
        <end position="38"/>
    </location>
</feature>
<sequence length="304" mass="30868">MTAAFARPSTLSANLICMASMLIWAAGLPAADLLIVHIPPLPLTALRMALAAGVLLPLWLLADGRAVVAGAQWGRGILVGGIGFGVGSYLLIFAQSRTDAVTVAVISATMPVIGIALECLLDGRRLRAGLVAGLALSLAGGLLTYGGKLGAVGFGLGALAAFASVVCFTWGSRATVISFPALSPIGRTAITLTGGALATGIAAITQISLGGPAPDWAALGAREISALLLYGFGALALSQILWIISVGQLGIGLAALHINAAPFYVMLFLYALGGSWEWMQVLGAAIVGFGVIIAQGLMPRRARN</sequence>
<comment type="caution">
    <text evidence="8">The sequence shown here is derived from an EMBL/GenBank/DDBJ whole genome shotgun (WGS) entry which is preliminary data.</text>
</comment>
<dbReference type="InterPro" id="IPR037185">
    <property type="entry name" value="EmrE-like"/>
</dbReference>